<dbReference type="InterPro" id="IPR055348">
    <property type="entry name" value="DctQ"/>
</dbReference>
<proteinExistence type="inferred from homology"/>
<dbReference type="GO" id="GO:0022857">
    <property type="term" value="F:transmembrane transporter activity"/>
    <property type="evidence" value="ECO:0007669"/>
    <property type="project" value="UniProtKB-UniRule"/>
</dbReference>
<evidence type="ECO:0000259" key="10">
    <source>
        <dbReference type="Pfam" id="PF04290"/>
    </source>
</evidence>
<keyword evidence="6 9" id="KW-1133">Transmembrane helix</keyword>
<dbReference type="PANTHER" id="PTHR35011">
    <property type="entry name" value="2,3-DIKETO-L-GULONATE TRAP TRANSPORTER SMALL PERMEASE PROTEIN YIAM"/>
    <property type="match status" value="1"/>
</dbReference>
<feature type="transmembrane region" description="Helical" evidence="9">
    <location>
        <begin position="56"/>
        <end position="77"/>
    </location>
</feature>
<evidence type="ECO:0000256" key="1">
    <source>
        <dbReference type="ARBA" id="ARBA00004429"/>
    </source>
</evidence>
<evidence type="ECO:0000256" key="9">
    <source>
        <dbReference type="RuleBase" id="RU369079"/>
    </source>
</evidence>
<reference evidence="11 12" key="1">
    <citation type="submission" date="2020-02" db="EMBL/GenBank/DDBJ databases">
        <title>complete genome sequence of Rhodobacteraceae bacterium.</title>
        <authorList>
            <person name="Park J."/>
            <person name="Kim Y.-S."/>
            <person name="Kim K.-H."/>
        </authorList>
    </citation>
    <scope>NUCLEOTIDE SEQUENCE [LARGE SCALE GENOMIC DNA]</scope>
    <source>
        <strain evidence="11 12">RR4-56</strain>
    </source>
</reference>
<keyword evidence="5 9" id="KW-0812">Transmembrane</keyword>
<evidence type="ECO:0000313" key="12">
    <source>
        <dbReference type="Proteomes" id="UP000503336"/>
    </source>
</evidence>
<feature type="transmembrane region" description="Helical" evidence="9">
    <location>
        <begin position="24"/>
        <end position="44"/>
    </location>
</feature>
<comment type="subcellular location">
    <subcellularLocation>
        <location evidence="1 9">Cell inner membrane</location>
        <topology evidence="1 9">Multi-pass membrane protein</topology>
    </subcellularLocation>
</comment>
<dbReference type="AlphaFoldDB" id="A0A7L5C1F1"/>
<evidence type="ECO:0000256" key="6">
    <source>
        <dbReference type="ARBA" id="ARBA00022989"/>
    </source>
</evidence>
<evidence type="ECO:0000256" key="2">
    <source>
        <dbReference type="ARBA" id="ARBA00022448"/>
    </source>
</evidence>
<sequence length="171" mass="18573">MRLPADDSGGVGRLRRGFAWAADGLAWFGAALMAVVTLWISYGVVARYAFRAPDALVTEATALLLVPIAFLGLAHAFKSDALPRVTLLLDVLPGPVKRALDIFNLMLMAAIGVFFATVAVKAVSRTWRNGSVSNVIEWPEFWLWIPVALAFVVFIGLAMIRLAENFLGGER</sequence>
<organism evidence="11 12">
    <name type="scientific">Pikeienuella piscinae</name>
    <dbReference type="NCBI Taxonomy" id="2748098"/>
    <lineage>
        <taxon>Bacteria</taxon>
        <taxon>Pseudomonadati</taxon>
        <taxon>Pseudomonadota</taxon>
        <taxon>Alphaproteobacteria</taxon>
        <taxon>Rhodobacterales</taxon>
        <taxon>Paracoccaceae</taxon>
        <taxon>Pikeienuella</taxon>
    </lineage>
</organism>
<evidence type="ECO:0000256" key="7">
    <source>
        <dbReference type="ARBA" id="ARBA00023136"/>
    </source>
</evidence>
<evidence type="ECO:0000256" key="5">
    <source>
        <dbReference type="ARBA" id="ARBA00022692"/>
    </source>
</evidence>
<dbReference type="Proteomes" id="UP000503336">
    <property type="component" value="Chromosome"/>
</dbReference>
<dbReference type="GO" id="GO:0015740">
    <property type="term" value="P:C4-dicarboxylate transport"/>
    <property type="evidence" value="ECO:0007669"/>
    <property type="project" value="TreeGrafter"/>
</dbReference>
<comment type="similarity">
    <text evidence="8 9">Belongs to the TRAP transporter small permease family.</text>
</comment>
<feature type="transmembrane region" description="Helical" evidence="9">
    <location>
        <begin position="141"/>
        <end position="163"/>
    </location>
</feature>
<dbReference type="KEGG" id="hdh:G5B40_15070"/>
<accession>A0A7L5C1F1</accession>
<keyword evidence="2 9" id="KW-0813">Transport</keyword>
<feature type="domain" description="Tripartite ATP-independent periplasmic transporters DctQ component" evidence="10">
    <location>
        <begin position="37"/>
        <end position="160"/>
    </location>
</feature>
<comment type="subunit">
    <text evidence="9">The complex comprises the extracytoplasmic solute receptor protein and the two transmembrane proteins.</text>
</comment>
<dbReference type="InterPro" id="IPR007387">
    <property type="entry name" value="TRAP_DctQ"/>
</dbReference>
<gene>
    <name evidence="11" type="ORF">G5B40_15070</name>
</gene>
<protein>
    <recommendedName>
        <fullName evidence="9">TRAP transporter small permease protein</fullName>
    </recommendedName>
</protein>
<keyword evidence="12" id="KW-1185">Reference proteome</keyword>
<dbReference type="PANTHER" id="PTHR35011:SF10">
    <property type="entry name" value="TRAP TRANSPORTER SMALL PERMEASE PROTEIN"/>
    <property type="match status" value="1"/>
</dbReference>
<keyword evidence="4 9" id="KW-0997">Cell inner membrane</keyword>
<dbReference type="Pfam" id="PF04290">
    <property type="entry name" value="DctQ"/>
    <property type="match status" value="1"/>
</dbReference>
<evidence type="ECO:0000256" key="4">
    <source>
        <dbReference type="ARBA" id="ARBA00022519"/>
    </source>
</evidence>
<name>A0A7L5C1F1_9RHOB</name>
<dbReference type="RefSeq" id="WP_165100151.1">
    <property type="nucleotide sequence ID" value="NZ_CP049056.1"/>
</dbReference>
<keyword evidence="7 9" id="KW-0472">Membrane</keyword>
<evidence type="ECO:0000313" key="11">
    <source>
        <dbReference type="EMBL" id="QIE56637.1"/>
    </source>
</evidence>
<dbReference type="EMBL" id="CP049056">
    <property type="protein sequence ID" value="QIE56637.1"/>
    <property type="molecule type" value="Genomic_DNA"/>
</dbReference>
<keyword evidence="3" id="KW-1003">Cell membrane</keyword>
<evidence type="ECO:0000256" key="3">
    <source>
        <dbReference type="ARBA" id="ARBA00022475"/>
    </source>
</evidence>
<feature type="transmembrane region" description="Helical" evidence="9">
    <location>
        <begin position="102"/>
        <end position="120"/>
    </location>
</feature>
<comment type="function">
    <text evidence="9">Part of the tripartite ATP-independent periplasmic (TRAP) transport system.</text>
</comment>
<evidence type="ECO:0000256" key="8">
    <source>
        <dbReference type="ARBA" id="ARBA00038436"/>
    </source>
</evidence>
<dbReference type="GO" id="GO:0005886">
    <property type="term" value="C:plasma membrane"/>
    <property type="evidence" value="ECO:0007669"/>
    <property type="project" value="UniProtKB-SubCell"/>
</dbReference>